<dbReference type="KEGG" id="mbc:MYB_02775"/>
<proteinExistence type="predicted"/>
<gene>
    <name evidence="1" type="ORF">MYB_02775</name>
</gene>
<sequence>MANTFLSYRDQVKRIKEKGASCECKNETQCKIEENLEKLLQTNNYTRVFTPLKHTFLDIEQQELNQQVKIFNDETKKTLFNETSTLHEKYRNLFKQDDEHKYRVGNKFFSIDFIIKTYSYDKEMQLKMWDIINNFEVILKTNVEKCNNIESIIEHNGKKIMLYSFYNKITTIHKKLIQTQASGTQTQVFRTQTQVFEKDLEKFTSEILKFGTKLN</sequence>
<keyword evidence="2" id="KW-1185">Reference proteome</keyword>
<protein>
    <submittedName>
        <fullName evidence="1">Uncharacterized protein</fullName>
    </submittedName>
</protein>
<organism evidence="1 2">
    <name type="scientific">Mesomycoplasma bovoculi M165/69</name>
    <dbReference type="NCBI Taxonomy" id="743966"/>
    <lineage>
        <taxon>Bacteria</taxon>
        <taxon>Bacillati</taxon>
        <taxon>Mycoplasmatota</taxon>
        <taxon>Mycoplasmoidales</taxon>
        <taxon>Metamycoplasmataceae</taxon>
        <taxon>Mesomycoplasma</taxon>
    </lineage>
</organism>
<dbReference type="PATRIC" id="fig|743966.3.peg.559"/>
<evidence type="ECO:0000313" key="1">
    <source>
        <dbReference type="EMBL" id="AHH45554.1"/>
    </source>
</evidence>
<dbReference type="EMBL" id="CP007154">
    <property type="protein sequence ID" value="AHH45554.1"/>
    <property type="molecule type" value="Genomic_DNA"/>
</dbReference>
<dbReference type="HOGENOM" id="CLU_1282031_0_0_14"/>
<name>W5UTI9_9BACT</name>
<dbReference type="Proteomes" id="UP000019229">
    <property type="component" value="Chromosome"/>
</dbReference>
<dbReference type="AlphaFoldDB" id="W5UTI9"/>
<reference evidence="1 2" key="1">
    <citation type="journal article" date="2014" name="Genome Announc.">
        <title>Complete Genome Sequence of Mycoplasma bovoculi Strain M165/69T (ATCC 29104).</title>
        <authorList>
            <person name="Calcutt M.J."/>
            <person name="Foecking M.F."/>
        </authorList>
    </citation>
    <scope>NUCLEOTIDE SEQUENCE [LARGE SCALE GENOMIC DNA]</scope>
    <source>
        <strain evidence="1">M165/69</strain>
    </source>
</reference>
<evidence type="ECO:0000313" key="2">
    <source>
        <dbReference type="Proteomes" id="UP000019229"/>
    </source>
</evidence>
<dbReference type="RefSeq" id="WP_022935406.1">
    <property type="nucleotide sequence ID" value="NZ_CP007154.1"/>
</dbReference>
<accession>W5UTI9</accession>